<gene>
    <name evidence="1" type="ORF">G6N73_33270</name>
</gene>
<proteinExistence type="predicted"/>
<comment type="caution">
    <text evidence="1">The sequence shown here is derived from an EMBL/GenBank/DDBJ whole genome shotgun (WGS) entry which is preliminary data.</text>
</comment>
<dbReference type="EMBL" id="JAAKZF010000137">
    <property type="protein sequence ID" value="NGO55825.1"/>
    <property type="molecule type" value="Genomic_DNA"/>
</dbReference>
<keyword evidence="2" id="KW-1185">Reference proteome</keyword>
<name>A0A6G4WLY5_9HYPH</name>
<organism evidence="1 2">
    <name type="scientific">Allomesorhizobium camelthorni</name>
    <dbReference type="NCBI Taxonomy" id="475069"/>
    <lineage>
        <taxon>Bacteria</taxon>
        <taxon>Pseudomonadati</taxon>
        <taxon>Pseudomonadota</taxon>
        <taxon>Alphaproteobacteria</taxon>
        <taxon>Hyphomicrobiales</taxon>
        <taxon>Phyllobacteriaceae</taxon>
        <taxon>Allomesorhizobium</taxon>
    </lineage>
</organism>
<feature type="non-terminal residue" evidence="1">
    <location>
        <position position="83"/>
    </location>
</feature>
<protein>
    <submittedName>
        <fullName evidence="1">Uncharacterized protein</fullName>
    </submittedName>
</protein>
<sequence>MLTQVPSAKLPIEQFRSDLQRVCGQFDARPGDSRATTRGAVQIEGRAGLEMAHVATDVQQIVRTQQNIRRDGGENYFLIIQEE</sequence>
<dbReference type="AlphaFoldDB" id="A0A6G4WLY5"/>
<evidence type="ECO:0000313" key="1">
    <source>
        <dbReference type="EMBL" id="NGO55825.1"/>
    </source>
</evidence>
<dbReference type="Proteomes" id="UP001642900">
    <property type="component" value="Unassembled WGS sequence"/>
</dbReference>
<accession>A0A6G4WLY5</accession>
<evidence type="ECO:0000313" key="2">
    <source>
        <dbReference type="Proteomes" id="UP001642900"/>
    </source>
</evidence>
<reference evidence="1 2" key="1">
    <citation type="submission" date="2020-02" db="EMBL/GenBank/DDBJ databases">
        <title>Genome sequence of strain CCNWXJ40-4.</title>
        <authorList>
            <person name="Gao J."/>
            <person name="Sun J."/>
        </authorList>
    </citation>
    <scope>NUCLEOTIDE SEQUENCE [LARGE SCALE GENOMIC DNA]</scope>
    <source>
        <strain evidence="1 2">CCNWXJ 40-4</strain>
    </source>
</reference>